<gene>
    <name evidence="2" type="ORF">PIB30_110790</name>
</gene>
<feature type="region of interest" description="Disordered" evidence="1">
    <location>
        <begin position="29"/>
        <end position="99"/>
    </location>
</feature>
<protein>
    <submittedName>
        <fullName evidence="2">Uncharacterized protein</fullName>
    </submittedName>
</protein>
<dbReference type="EMBL" id="JASCZI010278381">
    <property type="protein sequence ID" value="MED6227162.1"/>
    <property type="molecule type" value="Genomic_DNA"/>
</dbReference>
<sequence length="99" mass="11085">ASFHHLTLSPFPLISPPLMLGVEHQRLSVTLSPTTHNTHARRPRQTPSHPPSLHTQHYPHSHPISNARRPKPTPERPLTQHCTHPPTTQSLPQRLGVPA</sequence>
<comment type="caution">
    <text evidence="2">The sequence shown here is derived from an EMBL/GenBank/DDBJ whole genome shotgun (WGS) entry which is preliminary data.</text>
</comment>
<proteinExistence type="predicted"/>
<accession>A0ABU6ZYX7</accession>
<keyword evidence="3" id="KW-1185">Reference proteome</keyword>
<evidence type="ECO:0000313" key="2">
    <source>
        <dbReference type="EMBL" id="MED6227162.1"/>
    </source>
</evidence>
<organism evidence="2 3">
    <name type="scientific">Stylosanthes scabra</name>
    <dbReference type="NCBI Taxonomy" id="79078"/>
    <lineage>
        <taxon>Eukaryota</taxon>
        <taxon>Viridiplantae</taxon>
        <taxon>Streptophyta</taxon>
        <taxon>Embryophyta</taxon>
        <taxon>Tracheophyta</taxon>
        <taxon>Spermatophyta</taxon>
        <taxon>Magnoliopsida</taxon>
        <taxon>eudicotyledons</taxon>
        <taxon>Gunneridae</taxon>
        <taxon>Pentapetalae</taxon>
        <taxon>rosids</taxon>
        <taxon>fabids</taxon>
        <taxon>Fabales</taxon>
        <taxon>Fabaceae</taxon>
        <taxon>Papilionoideae</taxon>
        <taxon>50 kb inversion clade</taxon>
        <taxon>dalbergioids sensu lato</taxon>
        <taxon>Dalbergieae</taxon>
        <taxon>Pterocarpus clade</taxon>
        <taxon>Stylosanthes</taxon>
    </lineage>
</organism>
<evidence type="ECO:0000313" key="3">
    <source>
        <dbReference type="Proteomes" id="UP001341840"/>
    </source>
</evidence>
<evidence type="ECO:0000256" key="1">
    <source>
        <dbReference type="SAM" id="MobiDB-lite"/>
    </source>
</evidence>
<feature type="non-terminal residue" evidence="2">
    <location>
        <position position="1"/>
    </location>
</feature>
<feature type="compositionally biased region" description="Polar residues" evidence="1">
    <location>
        <begin position="80"/>
        <end position="92"/>
    </location>
</feature>
<reference evidence="2 3" key="1">
    <citation type="journal article" date="2023" name="Plants (Basel)">
        <title>Bridging the Gap: Combining Genomics and Transcriptomics Approaches to Understand Stylosanthes scabra, an Orphan Legume from the Brazilian Caatinga.</title>
        <authorList>
            <person name="Ferreira-Neto J.R.C."/>
            <person name="da Silva M.D."/>
            <person name="Binneck E."/>
            <person name="de Melo N.F."/>
            <person name="da Silva R.H."/>
            <person name="de Melo A.L.T.M."/>
            <person name="Pandolfi V."/>
            <person name="Bustamante F.O."/>
            <person name="Brasileiro-Vidal A.C."/>
            <person name="Benko-Iseppon A.M."/>
        </authorList>
    </citation>
    <scope>NUCLEOTIDE SEQUENCE [LARGE SCALE GENOMIC DNA]</scope>
    <source>
        <tissue evidence="2">Leaves</tissue>
    </source>
</reference>
<name>A0ABU6ZYX7_9FABA</name>
<dbReference type="Proteomes" id="UP001341840">
    <property type="component" value="Unassembled WGS sequence"/>
</dbReference>